<dbReference type="Proteomes" id="UP000011087">
    <property type="component" value="Unassembled WGS sequence"/>
</dbReference>
<dbReference type="RefSeq" id="XP_005827333.1">
    <property type="nucleotide sequence ID" value="XM_005827276.1"/>
</dbReference>
<evidence type="ECO:0000256" key="4">
    <source>
        <dbReference type="RuleBase" id="RU331113"/>
    </source>
</evidence>
<accession>L1IVS8</accession>
<dbReference type="PROSITE" id="PS01024">
    <property type="entry name" value="PR55_1"/>
    <property type="match status" value="1"/>
</dbReference>
<gene>
    <name evidence="5" type="ORF">GUITHDRAFT_113590</name>
</gene>
<dbReference type="GeneID" id="17297048"/>
<dbReference type="SUPFAM" id="SSF50978">
    <property type="entry name" value="WD40 repeat-like"/>
    <property type="match status" value="1"/>
</dbReference>
<keyword evidence="2 4" id="KW-0853">WD repeat</keyword>
<dbReference type="OrthoDB" id="6274823at2759"/>
<dbReference type="InterPro" id="IPR000009">
    <property type="entry name" value="PP2A_PR55"/>
</dbReference>
<dbReference type="STRING" id="905079.L1IVS8"/>
<name>L1IVS8_GUITC</name>
<dbReference type="PIRSF" id="PIRSF037309">
    <property type="entry name" value="PP2A_PR55"/>
    <property type="match status" value="1"/>
</dbReference>
<organism evidence="5">
    <name type="scientific">Guillardia theta (strain CCMP2712)</name>
    <name type="common">Cryptophyte</name>
    <dbReference type="NCBI Taxonomy" id="905079"/>
    <lineage>
        <taxon>Eukaryota</taxon>
        <taxon>Cryptophyceae</taxon>
        <taxon>Pyrenomonadales</taxon>
        <taxon>Geminigeraceae</taxon>
        <taxon>Guillardia</taxon>
    </lineage>
</organism>
<keyword evidence="3 4" id="KW-0677">Repeat</keyword>
<dbReference type="PROSITE" id="PS01025">
    <property type="entry name" value="PR55_2"/>
    <property type="match status" value="1"/>
</dbReference>
<dbReference type="InterPro" id="IPR015943">
    <property type="entry name" value="WD40/YVTN_repeat-like_dom_sf"/>
</dbReference>
<dbReference type="KEGG" id="gtt:GUITHDRAFT_113590"/>
<dbReference type="InterPro" id="IPR018067">
    <property type="entry name" value="PP2A_PR55_CS"/>
</dbReference>
<dbReference type="OMA" id="NQIKWCR"/>
<dbReference type="EMBL" id="JH993032">
    <property type="protein sequence ID" value="EKX40353.1"/>
    <property type="molecule type" value="Genomic_DNA"/>
</dbReference>
<dbReference type="Pfam" id="PF00400">
    <property type="entry name" value="WD40"/>
    <property type="match status" value="2"/>
</dbReference>
<reference evidence="6" key="3">
    <citation type="submission" date="2016-03" db="UniProtKB">
        <authorList>
            <consortium name="EnsemblProtists"/>
        </authorList>
    </citation>
    <scope>IDENTIFICATION</scope>
</reference>
<proteinExistence type="inferred from homology"/>
<dbReference type="GO" id="GO:0000159">
    <property type="term" value="C:protein phosphatase type 2A complex"/>
    <property type="evidence" value="ECO:0007669"/>
    <property type="project" value="UniProtKB-UniRule"/>
</dbReference>
<dbReference type="InterPro" id="IPR036322">
    <property type="entry name" value="WD40_repeat_dom_sf"/>
</dbReference>
<dbReference type="GO" id="GO:0019888">
    <property type="term" value="F:protein phosphatase regulator activity"/>
    <property type="evidence" value="ECO:0007669"/>
    <property type="project" value="InterPro"/>
</dbReference>
<evidence type="ECO:0000256" key="1">
    <source>
        <dbReference type="ARBA" id="ARBA00008259"/>
    </source>
</evidence>
<sequence>MTMTESWKLVQTIGDKPVGSLTDGDVVSAVEFDEKGQYLATGDRGGRVRIYEKTDVSQASSPSSLRRTITGAISSHHDKGPGFEYKFWHEFQSHEAEFDYLKSLEIEEKINCLRWCKSMNNSFMLLTTNDKTIKLWKVQDKKKQSAIAEFRPKVAPKNGKGVSQIQFPNLHPGARGIVSTPKRVFANGHAYHINSISLNSDCETFISADDLRINLWNLGISDTSFNIVDIKPANMEELTEVITAASCHPEQCNVFLWSNSRGRDYMCLKLWDVNMESRPIRTIYVHEQLRSKLCDLYENDAIFDKFQCSFSGDSKFLLTGSYHNYLHIYERIGKGDVCIEAAKKPVSKSRLNLPRPKSKKPEEVTEMDLDKKVLHCAWHPSDPCVAVGALNTVYVYHNAEVQKVAAVQG</sequence>
<dbReference type="SMART" id="SM00320">
    <property type="entry name" value="WD40"/>
    <property type="match status" value="5"/>
</dbReference>
<dbReference type="PANTHER" id="PTHR11871">
    <property type="entry name" value="PROTEIN PHOSPHATASE PP2A REGULATORY SUBUNIT B"/>
    <property type="match status" value="1"/>
</dbReference>
<reference evidence="5 7" key="1">
    <citation type="journal article" date="2012" name="Nature">
        <title>Algal genomes reveal evolutionary mosaicism and the fate of nucleomorphs.</title>
        <authorList>
            <consortium name="DOE Joint Genome Institute"/>
            <person name="Curtis B.A."/>
            <person name="Tanifuji G."/>
            <person name="Burki F."/>
            <person name="Gruber A."/>
            <person name="Irimia M."/>
            <person name="Maruyama S."/>
            <person name="Arias M.C."/>
            <person name="Ball S.G."/>
            <person name="Gile G.H."/>
            <person name="Hirakawa Y."/>
            <person name="Hopkins J.F."/>
            <person name="Kuo A."/>
            <person name="Rensing S.A."/>
            <person name="Schmutz J."/>
            <person name="Symeonidi A."/>
            <person name="Elias M."/>
            <person name="Eveleigh R.J."/>
            <person name="Herman E.K."/>
            <person name="Klute M.J."/>
            <person name="Nakayama T."/>
            <person name="Obornik M."/>
            <person name="Reyes-Prieto A."/>
            <person name="Armbrust E.V."/>
            <person name="Aves S.J."/>
            <person name="Beiko R.G."/>
            <person name="Coutinho P."/>
            <person name="Dacks J.B."/>
            <person name="Durnford D.G."/>
            <person name="Fast N.M."/>
            <person name="Green B.R."/>
            <person name="Grisdale C.J."/>
            <person name="Hempel F."/>
            <person name="Henrissat B."/>
            <person name="Hoppner M.P."/>
            <person name="Ishida K."/>
            <person name="Kim E."/>
            <person name="Koreny L."/>
            <person name="Kroth P.G."/>
            <person name="Liu Y."/>
            <person name="Malik S.B."/>
            <person name="Maier U.G."/>
            <person name="McRose D."/>
            <person name="Mock T."/>
            <person name="Neilson J.A."/>
            <person name="Onodera N.T."/>
            <person name="Poole A.M."/>
            <person name="Pritham E.J."/>
            <person name="Richards T.A."/>
            <person name="Rocap G."/>
            <person name="Roy S.W."/>
            <person name="Sarai C."/>
            <person name="Schaack S."/>
            <person name="Shirato S."/>
            <person name="Slamovits C.H."/>
            <person name="Spencer D.F."/>
            <person name="Suzuki S."/>
            <person name="Worden A.Z."/>
            <person name="Zauner S."/>
            <person name="Barry K."/>
            <person name="Bell C."/>
            <person name="Bharti A.K."/>
            <person name="Crow J.A."/>
            <person name="Grimwood J."/>
            <person name="Kramer R."/>
            <person name="Lindquist E."/>
            <person name="Lucas S."/>
            <person name="Salamov A."/>
            <person name="McFadden G.I."/>
            <person name="Lane C.E."/>
            <person name="Keeling P.J."/>
            <person name="Gray M.W."/>
            <person name="Grigoriev I.V."/>
            <person name="Archibald J.M."/>
        </authorList>
    </citation>
    <scope>NUCLEOTIDE SEQUENCE</scope>
    <source>
        <strain evidence="5 7">CCMP2712</strain>
    </source>
</reference>
<dbReference type="AlphaFoldDB" id="L1IVS8"/>
<evidence type="ECO:0000256" key="3">
    <source>
        <dbReference type="ARBA" id="ARBA00022737"/>
    </source>
</evidence>
<dbReference type="PRINTS" id="PR00600">
    <property type="entry name" value="PP2APR55"/>
</dbReference>
<dbReference type="EnsemblProtists" id="EKX40353">
    <property type="protein sequence ID" value="EKX40353"/>
    <property type="gene ID" value="GUITHDRAFT_113590"/>
</dbReference>
<keyword evidence="7" id="KW-1185">Reference proteome</keyword>
<protein>
    <recommendedName>
        <fullName evidence="4">Serine/threonine-protein phosphatase 2A 55 kDa regulatory subunit B</fullName>
    </recommendedName>
</protein>
<reference evidence="7" key="2">
    <citation type="submission" date="2012-11" db="EMBL/GenBank/DDBJ databases">
        <authorList>
            <person name="Kuo A."/>
            <person name="Curtis B.A."/>
            <person name="Tanifuji G."/>
            <person name="Burki F."/>
            <person name="Gruber A."/>
            <person name="Irimia M."/>
            <person name="Maruyama S."/>
            <person name="Arias M.C."/>
            <person name="Ball S.G."/>
            <person name="Gile G.H."/>
            <person name="Hirakawa Y."/>
            <person name="Hopkins J.F."/>
            <person name="Rensing S.A."/>
            <person name="Schmutz J."/>
            <person name="Symeonidi A."/>
            <person name="Elias M."/>
            <person name="Eveleigh R.J."/>
            <person name="Herman E.K."/>
            <person name="Klute M.J."/>
            <person name="Nakayama T."/>
            <person name="Obornik M."/>
            <person name="Reyes-Prieto A."/>
            <person name="Armbrust E.V."/>
            <person name="Aves S.J."/>
            <person name="Beiko R.G."/>
            <person name="Coutinho P."/>
            <person name="Dacks J.B."/>
            <person name="Durnford D.G."/>
            <person name="Fast N.M."/>
            <person name="Green B.R."/>
            <person name="Grisdale C."/>
            <person name="Hempe F."/>
            <person name="Henrissat B."/>
            <person name="Hoppner M.P."/>
            <person name="Ishida K.-I."/>
            <person name="Kim E."/>
            <person name="Koreny L."/>
            <person name="Kroth P.G."/>
            <person name="Liu Y."/>
            <person name="Malik S.-B."/>
            <person name="Maier U.G."/>
            <person name="McRose D."/>
            <person name="Mock T."/>
            <person name="Neilson J.A."/>
            <person name="Onodera N.T."/>
            <person name="Poole A.M."/>
            <person name="Pritham E.J."/>
            <person name="Richards T.A."/>
            <person name="Rocap G."/>
            <person name="Roy S.W."/>
            <person name="Sarai C."/>
            <person name="Schaack S."/>
            <person name="Shirato S."/>
            <person name="Slamovits C.H."/>
            <person name="Spencer D.F."/>
            <person name="Suzuki S."/>
            <person name="Worden A.Z."/>
            <person name="Zauner S."/>
            <person name="Barry K."/>
            <person name="Bell C."/>
            <person name="Bharti A.K."/>
            <person name="Crow J.A."/>
            <person name="Grimwood J."/>
            <person name="Kramer R."/>
            <person name="Lindquist E."/>
            <person name="Lucas S."/>
            <person name="Salamov A."/>
            <person name="McFadden G.I."/>
            <person name="Lane C.E."/>
            <person name="Keeling P.J."/>
            <person name="Gray M.W."/>
            <person name="Grigoriev I.V."/>
            <person name="Archibald J.M."/>
        </authorList>
    </citation>
    <scope>NUCLEOTIDE SEQUENCE</scope>
    <source>
        <strain evidence="7">CCMP2712</strain>
    </source>
</reference>
<dbReference type="Gene3D" id="2.130.10.10">
    <property type="entry name" value="YVTN repeat-like/Quinoprotein amine dehydrogenase"/>
    <property type="match status" value="2"/>
</dbReference>
<evidence type="ECO:0000256" key="2">
    <source>
        <dbReference type="ARBA" id="ARBA00022574"/>
    </source>
</evidence>
<evidence type="ECO:0000313" key="5">
    <source>
        <dbReference type="EMBL" id="EKX40353.1"/>
    </source>
</evidence>
<dbReference type="InterPro" id="IPR001680">
    <property type="entry name" value="WD40_rpt"/>
</dbReference>
<dbReference type="HOGENOM" id="CLU_021713_3_3_1"/>
<evidence type="ECO:0000313" key="6">
    <source>
        <dbReference type="EnsemblProtists" id="EKX40353"/>
    </source>
</evidence>
<dbReference type="PaxDb" id="55529-EKX40353"/>
<dbReference type="eggNOG" id="KOG1354">
    <property type="taxonomic scope" value="Eukaryota"/>
</dbReference>
<evidence type="ECO:0000313" key="7">
    <source>
        <dbReference type="Proteomes" id="UP000011087"/>
    </source>
</evidence>
<comment type="similarity">
    <text evidence="1 4">Belongs to the phosphatase 2A regulatory subunit B family.</text>
</comment>